<sequence length="75" mass="8746">MLYRTYMLDVAFILNSVNTIPETPVALRNEGPHQSWTRKLLTPRSDDRHFGCRNRRLKTITSDDIVKKKLLGAYL</sequence>
<dbReference type="InParanoid" id="M4BAR7"/>
<name>M4BAR7_HYAAE</name>
<evidence type="ECO:0000313" key="2">
    <source>
        <dbReference type="Proteomes" id="UP000011713"/>
    </source>
</evidence>
<evidence type="ECO:0000313" key="1">
    <source>
        <dbReference type="EnsemblProtists" id="HpaP803377"/>
    </source>
</evidence>
<keyword evidence="2" id="KW-1185">Reference proteome</keyword>
<organism evidence="1 2">
    <name type="scientific">Hyaloperonospora arabidopsidis (strain Emoy2)</name>
    <name type="common">Downy mildew agent</name>
    <name type="synonym">Peronospora arabidopsidis</name>
    <dbReference type="NCBI Taxonomy" id="559515"/>
    <lineage>
        <taxon>Eukaryota</taxon>
        <taxon>Sar</taxon>
        <taxon>Stramenopiles</taxon>
        <taxon>Oomycota</taxon>
        <taxon>Peronosporomycetes</taxon>
        <taxon>Peronosporales</taxon>
        <taxon>Peronosporaceae</taxon>
        <taxon>Hyaloperonospora</taxon>
    </lineage>
</organism>
<reference evidence="2" key="1">
    <citation type="journal article" date="2010" name="Science">
        <title>Signatures of adaptation to obligate biotrophy in the Hyaloperonospora arabidopsidis genome.</title>
        <authorList>
            <person name="Baxter L."/>
            <person name="Tripathy S."/>
            <person name="Ishaque N."/>
            <person name="Boot N."/>
            <person name="Cabral A."/>
            <person name="Kemen E."/>
            <person name="Thines M."/>
            <person name="Ah-Fong A."/>
            <person name="Anderson R."/>
            <person name="Badejoko W."/>
            <person name="Bittner-Eddy P."/>
            <person name="Boore J.L."/>
            <person name="Chibucos M.C."/>
            <person name="Coates M."/>
            <person name="Dehal P."/>
            <person name="Delehaunty K."/>
            <person name="Dong S."/>
            <person name="Downton P."/>
            <person name="Dumas B."/>
            <person name="Fabro G."/>
            <person name="Fronick C."/>
            <person name="Fuerstenberg S.I."/>
            <person name="Fulton L."/>
            <person name="Gaulin E."/>
            <person name="Govers F."/>
            <person name="Hughes L."/>
            <person name="Humphray S."/>
            <person name="Jiang R.H."/>
            <person name="Judelson H."/>
            <person name="Kamoun S."/>
            <person name="Kyung K."/>
            <person name="Meijer H."/>
            <person name="Minx P."/>
            <person name="Morris P."/>
            <person name="Nelson J."/>
            <person name="Phuntumart V."/>
            <person name="Qutob D."/>
            <person name="Rehmany A."/>
            <person name="Rougon-Cardoso A."/>
            <person name="Ryden P."/>
            <person name="Torto-Alalibo T."/>
            <person name="Studholme D."/>
            <person name="Wang Y."/>
            <person name="Win J."/>
            <person name="Wood J."/>
            <person name="Clifton S.W."/>
            <person name="Rogers J."/>
            <person name="Van den Ackerveken G."/>
            <person name="Jones J.D."/>
            <person name="McDowell J.M."/>
            <person name="Beynon J."/>
            <person name="Tyler B.M."/>
        </authorList>
    </citation>
    <scope>NUCLEOTIDE SEQUENCE [LARGE SCALE GENOMIC DNA]</scope>
    <source>
        <strain evidence="2">Emoy2</strain>
    </source>
</reference>
<dbReference type="AlphaFoldDB" id="M4BAR7"/>
<proteinExistence type="predicted"/>
<dbReference type="VEuPathDB" id="FungiDB:HpaG803377"/>
<accession>M4BAR7</accession>
<dbReference type="HOGENOM" id="CLU_2676331_0_0_1"/>
<reference evidence="1" key="2">
    <citation type="submission" date="2015-06" db="UniProtKB">
        <authorList>
            <consortium name="EnsemblProtists"/>
        </authorList>
    </citation>
    <scope>IDENTIFICATION</scope>
    <source>
        <strain evidence="1">Emoy2</strain>
    </source>
</reference>
<protein>
    <submittedName>
        <fullName evidence="1">Uncharacterized protein</fullName>
    </submittedName>
</protein>
<dbReference type="Proteomes" id="UP000011713">
    <property type="component" value="Unassembled WGS sequence"/>
</dbReference>
<dbReference type="EnsemblProtists" id="HpaT803377">
    <property type="protein sequence ID" value="HpaP803377"/>
    <property type="gene ID" value="HpaG803377"/>
</dbReference>
<dbReference type="EMBL" id="JH598070">
    <property type="status" value="NOT_ANNOTATED_CDS"/>
    <property type="molecule type" value="Genomic_DNA"/>
</dbReference>